<dbReference type="KEGG" id="ttu:TERTU_1372"/>
<keyword evidence="2" id="KW-1185">Reference proteome</keyword>
<reference evidence="1 2" key="1">
    <citation type="journal article" date="2009" name="PLoS ONE">
        <title>The complete genome of Teredinibacter turnerae T7901: an intracellular endosymbiont of marine wood-boring bivalves (shipworms).</title>
        <authorList>
            <person name="Yang J.C."/>
            <person name="Madupu R."/>
            <person name="Durkin A.S."/>
            <person name="Ekborg N.A."/>
            <person name="Pedamallu C.S."/>
            <person name="Hostetler J.B."/>
            <person name="Radune D."/>
            <person name="Toms B.S."/>
            <person name="Henrissat B."/>
            <person name="Coutinho P.M."/>
            <person name="Schwarz S."/>
            <person name="Field L."/>
            <person name="Trindade-Silva A.E."/>
            <person name="Soares C.A.G."/>
            <person name="Elshahawi S."/>
            <person name="Hanora A."/>
            <person name="Schmidt E.W."/>
            <person name="Haygood M.G."/>
            <person name="Posfai J."/>
            <person name="Benner J."/>
            <person name="Madinger C."/>
            <person name="Nove J."/>
            <person name="Anton B."/>
            <person name="Chaudhary K."/>
            <person name="Foster J."/>
            <person name="Holman A."/>
            <person name="Kumar S."/>
            <person name="Lessard P.A."/>
            <person name="Luyten Y.A."/>
            <person name="Slatko B."/>
            <person name="Wood N."/>
            <person name="Wu B."/>
            <person name="Teplitski M."/>
            <person name="Mougous J.D."/>
            <person name="Ward N."/>
            <person name="Eisen J.A."/>
            <person name="Badger J.H."/>
            <person name="Distel D.L."/>
        </authorList>
    </citation>
    <scope>NUCLEOTIDE SEQUENCE [LARGE SCALE GENOMIC DNA]</scope>
    <source>
        <strain evidence="2">ATCC 39867 / T7901</strain>
    </source>
</reference>
<accession>C5BSI1</accession>
<dbReference type="AlphaFoldDB" id="C5BSI1"/>
<sequence>MSDREIHTGVLRSDLRKIAASAAIFFPRTKVVLCRFGL</sequence>
<protein>
    <submittedName>
        <fullName evidence="1">Uncharacterized protein</fullName>
    </submittedName>
</protein>
<organism evidence="1 2">
    <name type="scientific">Teredinibacter turnerae (strain ATCC 39867 / T7901)</name>
    <dbReference type="NCBI Taxonomy" id="377629"/>
    <lineage>
        <taxon>Bacteria</taxon>
        <taxon>Pseudomonadati</taxon>
        <taxon>Pseudomonadota</taxon>
        <taxon>Gammaproteobacteria</taxon>
        <taxon>Cellvibrionales</taxon>
        <taxon>Cellvibrionaceae</taxon>
        <taxon>Teredinibacter</taxon>
    </lineage>
</organism>
<evidence type="ECO:0000313" key="2">
    <source>
        <dbReference type="Proteomes" id="UP000009080"/>
    </source>
</evidence>
<dbReference type="Proteomes" id="UP000009080">
    <property type="component" value="Chromosome"/>
</dbReference>
<proteinExistence type="predicted"/>
<name>C5BSI1_TERTT</name>
<evidence type="ECO:0000313" key="1">
    <source>
        <dbReference type="EMBL" id="ACR11591.1"/>
    </source>
</evidence>
<gene>
    <name evidence="1" type="ordered locus">TERTU_1372</name>
</gene>
<dbReference type="EMBL" id="CP001614">
    <property type="protein sequence ID" value="ACR11591.1"/>
    <property type="molecule type" value="Genomic_DNA"/>
</dbReference>
<dbReference type="HOGENOM" id="CLU_3334106_0_0_6"/>
<dbReference type="STRING" id="377629.TERTU_1372"/>